<feature type="transmembrane region" description="Helical" evidence="1">
    <location>
        <begin position="30"/>
        <end position="48"/>
    </location>
</feature>
<evidence type="ECO:0000313" key="2">
    <source>
        <dbReference type="EMBL" id="SFR58831.1"/>
    </source>
</evidence>
<organism evidence="2 3">
    <name type="scientific">Yoonia tamlensis</name>
    <dbReference type="NCBI Taxonomy" id="390270"/>
    <lineage>
        <taxon>Bacteria</taxon>
        <taxon>Pseudomonadati</taxon>
        <taxon>Pseudomonadota</taxon>
        <taxon>Alphaproteobacteria</taxon>
        <taxon>Rhodobacterales</taxon>
        <taxon>Paracoccaceae</taxon>
        <taxon>Yoonia</taxon>
    </lineage>
</organism>
<dbReference type="PANTHER" id="PTHR34980">
    <property type="entry name" value="INNER MEMBRANE PROTEIN-RELATED-RELATED"/>
    <property type="match status" value="1"/>
</dbReference>
<gene>
    <name evidence="2" type="ORF">SAMN04488005_3062</name>
</gene>
<dbReference type="AlphaFoldDB" id="A0A1I6HWK1"/>
<name>A0A1I6HWK1_9RHOB</name>
<feature type="transmembrane region" description="Helical" evidence="1">
    <location>
        <begin position="84"/>
        <end position="101"/>
    </location>
</feature>
<dbReference type="Proteomes" id="UP000199478">
    <property type="component" value="Unassembled WGS sequence"/>
</dbReference>
<dbReference type="Pfam" id="PF05656">
    <property type="entry name" value="DUF805"/>
    <property type="match status" value="1"/>
</dbReference>
<keyword evidence="1" id="KW-0812">Transmembrane</keyword>
<keyword evidence="1" id="KW-1133">Transmembrane helix</keyword>
<sequence>MDFNASLALVKKILTTKYADFTGRADRTEFWTFVVFCLVVNVLSSVIFGTIGLGIIATIVSLALLVPSIAVTVRRLHDRDMSGWFALALLVPVLGALWLLYTCYFEGTDGANQFGEKTAA</sequence>
<dbReference type="InterPro" id="IPR008523">
    <property type="entry name" value="DUF805"/>
</dbReference>
<protein>
    <submittedName>
        <fullName evidence="2">Uncharacterized membrane protein YhaH, DUF805 family</fullName>
    </submittedName>
</protein>
<dbReference type="RefSeq" id="WP_090201648.1">
    <property type="nucleotide sequence ID" value="NZ_FOYP01000003.1"/>
</dbReference>
<keyword evidence="1" id="KW-0472">Membrane</keyword>
<dbReference type="EMBL" id="FOYP01000003">
    <property type="protein sequence ID" value="SFR58831.1"/>
    <property type="molecule type" value="Genomic_DNA"/>
</dbReference>
<dbReference type="GO" id="GO:0005886">
    <property type="term" value="C:plasma membrane"/>
    <property type="evidence" value="ECO:0007669"/>
    <property type="project" value="TreeGrafter"/>
</dbReference>
<feature type="transmembrane region" description="Helical" evidence="1">
    <location>
        <begin position="54"/>
        <end position="72"/>
    </location>
</feature>
<evidence type="ECO:0000313" key="3">
    <source>
        <dbReference type="Proteomes" id="UP000199478"/>
    </source>
</evidence>
<accession>A0A1I6HWK1</accession>
<reference evidence="3" key="1">
    <citation type="submission" date="2016-10" db="EMBL/GenBank/DDBJ databases">
        <authorList>
            <person name="Varghese N."/>
            <person name="Submissions S."/>
        </authorList>
    </citation>
    <scope>NUCLEOTIDE SEQUENCE [LARGE SCALE GENOMIC DNA]</scope>
    <source>
        <strain evidence="3">DSM 26879</strain>
    </source>
</reference>
<dbReference type="OrthoDB" id="9812349at2"/>
<dbReference type="STRING" id="390270.SAMN04488005_3062"/>
<evidence type="ECO:0000256" key="1">
    <source>
        <dbReference type="SAM" id="Phobius"/>
    </source>
</evidence>
<keyword evidence="3" id="KW-1185">Reference proteome</keyword>
<proteinExistence type="predicted"/>
<dbReference type="PANTHER" id="PTHR34980:SF2">
    <property type="entry name" value="INNER MEMBRANE PROTEIN YHAH-RELATED"/>
    <property type="match status" value="1"/>
</dbReference>